<proteinExistence type="predicted"/>
<accession>A0A392MIS9</accession>
<name>A0A392MIS9_9FABA</name>
<evidence type="ECO:0000313" key="2">
    <source>
        <dbReference type="Proteomes" id="UP000265520"/>
    </source>
</evidence>
<gene>
    <name evidence="1" type="ORF">A2U01_0008117</name>
</gene>
<reference evidence="1 2" key="1">
    <citation type="journal article" date="2018" name="Front. Plant Sci.">
        <title>Red Clover (Trifolium pratense) and Zigzag Clover (T. medium) - A Picture of Genomic Similarities and Differences.</title>
        <authorList>
            <person name="Dluhosova J."/>
            <person name="Istvanek J."/>
            <person name="Nedelnik J."/>
            <person name="Repkova J."/>
        </authorList>
    </citation>
    <scope>NUCLEOTIDE SEQUENCE [LARGE SCALE GENOMIC DNA]</scope>
    <source>
        <strain evidence="2">cv. 10/8</strain>
        <tissue evidence="1">Leaf</tissue>
    </source>
</reference>
<dbReference type="PANTHER" id="PTHR48462:SF1">
    <property type="entry name" value="PROTEIN, PUTATIVE-RELATED"/>
    <property type="match status" value="1"/>
</dbReference>
<dbReference type="EMBL" id="LXQA010011831">
    <property type="protein sequence ID" value="MCH87251.1"/>
    <property type="molecule type" value="Genomic_DNA"/>
</dbReference>
<comment type="caution">
    <text evidence="1">The sequence shown here is derived from an EMBL/GenBank/DDBJ whole genome shotgun (WGS) entry which is preliminary data.</text>
</comment>
<dbReference type="Proteomes" id="UP000265520">
    <property type="component" value="Unassembled WGS sequence"/>
</dbReference>
<sequence length="97" mass="10719">MVYGWVGGKHACVNLTEVSPLVGLTAETFTVGQTALKVASSKVTKHEKTYSINQHAFILFTFDTFDFLAPEAVSLQQRVQKVMNNNIVSPRAMNVVF</sequence>
<evidence type="ECO:0000313" key="1">
    <source>
        <dbReference type="EMBL" id="MCH87251.1"/>
    </source>
</evidence>
<protein>
    <submittedName>
        <fullName evidence="1">Auxilin-like protein</fullName>
    </submittedName>
</protein>
<organism evidence="1 2">
    <name type="scientific">Trifolium medium</name>
    <dbReference type="NCBI Taxonomy" id="97028"/>
    <lineage>
        <taxon>Eukaryota</taxon>
        <taxon>Viridiplantae</taxon>
        <taxon>Streptophyta</taxon>
        <taxon>Embryophyta</taxon>
        <taxon>Tracheophyta</taxon>
        <taxon>Spermatophyta</taxon>
        <taxon>Magnoliopsida</taxon>
        <taxon>eudicotyledons</taxon>
        <taxon>Gunneridae</taxon>
        <taxon>Pentapetalae</taxon>
        <taxon>rosids</taxon>
        <taxon>fabids</taxon>
        <taxon>Fabales</taxon>
        <taxon>Fabaceae</taxon>
        <taxon>Papilionoideae</taxon>
        <taxon>50 kb inversion clade</taxon>
        <taxon>NPAAA clade</taxon>
        <taxon>Hologalegina</taxon>
        <taxon>IRL clade</taxon>
        <taxon>Trifolieae</taxon>
        <taxon>Trifolium</taxon>
    </lineage>
</organism>
<dbReference type="AlphaFoldDB" id="A0A392MIS9"/>
<keyword evidence="2" id="KW-1185">Reference proteome</keyword>
<dbReference type="PANTHER" id="PTHR48462">
    <property type="entry name" value="PROTEIN, PUTATIVE-RELATED"/>
    <property type="match status" value="1"/>
</dbReference>